<feature type="signal peptide" evidence="6">
    <location>
        <begin position="1"/>
        <end position="26"/>
    </location>
</feature>
<dbReference type="SUPFAM" id="SSF90112">
    <property type="entry name" value="Neurotransmitter-gated ion-channel transmembrane pore"/>
    <property type="match status" value="1"/>
</dbReference>
<feature type="domain" description="Neurotransmitter-gated ion-channel transmembrane" evidence="8">
    <location>
        <begin position="228"/>
        <end position="306"/>
    </location>
</feature>
<evidence type="ECO:0000256" key="2">
    <source>
        <dbReference type="ARBA" id="ARBA00022692"/>
    </source>
</evidence>
<dbReference type="AlphaFoldDB" id="A0AAN8AHJ0"/>
<dbReference type="InterPro" id="IPR006029">
    <property type="entry name" value="Neurotrans-gated_channel_TM"/>
</dbReference>
<evidence type="ECO:0000256" key="1">
    <source>
        <dbReference type="ARBA" id="ARBA00004141"/>
    </source>
</evidence>
<evidence type="ECO:0000313" key="9">
    <source>
        <dbReference type="EMBL" id="KAK5856229.1"/>
    </source>
</evidence>
<evidence type="ECO:0000259" key="8">
    <source>
        <dbReference type="Pfam" id="PF02932"/>
    </source>
</evidence>
<evidence type="ECO:0000256" key="4">
    <source>
        <dbReference type="ARBA" id="ARBA00023136"/>
    </source>
</evidence>
<gene>
    <name evidence="9" type="ORF">PBY51_007838</name>
</gene>
<dbReference type="Gene3D" id="1.20.58.390">
    <property type="entry name" value="Neurotransmitter-gated ion-channel transmembrane domain"/>
    <property type="match status" value="1"/>
</dbReference>
<keyword evidence="10" id="KW-1185">Reference proteome</keyword>
<comment type="caution">
    <text evidence="9">The sequence shown here is derived from an EMBL/GenBank/DDBJ whole genome shotgun (WGS) entry which is preliminary data.</text>
</comment>
<dbReference type="InterPro" id="IPR038050">
    <property type="entry name" value="Neuro_actylchol_rec"/>
</dbReference>
<dbReference type="EMBL" id="JAUZQC010000017">
    <property type="protein sequence ID" value="KAK5856229.1"/>
    <property type="molecule type" value="Genomic_DNA"/>
</dbReference>
<dbReference type="PANTHER" id="PTHR18945">
    <property type="entry name" value="NEUROTRANSMITTER GATED ION CHANNEL"/>
    <property type="match status" value="1"/>
</dbReference>
<dbReference type="Pfam" id="PF02932">
    <property type="entry name" value="Neur_chan_memb"/>
    <property type="match status" value="1"/>
</dbReference>
<keyword evidence="4 5" id="KW-0472">Membrane</keyword>
<organism evidence="9 10">
    <name type="scientific">Eleginops maclovinus</name>
    <name type="common">Patagonian blennie</name>
    <name type="synonym">Eleginus maclovinus</name>
    <dbReference type="NCBI Taxonomy" id="56733"/>
    <lineage>
        <taxon>Eukaryota</taxon>
        <taxon>Metazoa</taxon>
        <taxon>Chordata</taxon>
        <taxon>Craniata</taxon>
        <taxon>Vertebrata</taxon>
        <taxon>Euteleostomi</taxon>
        <taxon>Actinopterygii</taxon>
        <taxon>Neopterygii</taxon>
        <taxon>Teleostei</taxon>
        <taxon>Neoteleostei</taxon>
        <taxon>Acanthomorphata</taxon>
        <taxon>Eupercaria</taxon>
        <taxon>Perciformes</taxon>
        <taxon>Notothenioidei</taxon>
        <taxon>Eleginopidae</taxon>
        <taxon>Eleginops</taxon>
    </lineage>
</organism>
<feature type="transmembrane region" description="Helical" evidence="5">
    <location>
        <begin position="388"/>
        <end position="409"/>
    </location>
</feature>
<protein>
    <recommendedName>
        <fullName evidence="11">5-hydroxytryptamine receptor 3A</fullName>
    </recommendedName>
</protein>
<keyword evidence="3 5" id="KW-1133">Transmembrane helix</keyword>
<keyword evidence="2 5" id="KW-0812">Transmembrane</keyword>
<dbReference type="InterPro" id="IPR036719">
    <property type="entry name" value="Neuro-gated_channel_TM_sf"/>
</dbReference>
<proteinExistence type="predicted"/>
<reference evidence="9 10" key="1">
    <citation type="journal article" date="2023" name="Genes (Basel)">
        <title>Chromosome-Level Genome Assembly and Circadian Gene Repertoire of the Patagonia Blennie Eleginops maclovinus-The Closest Ancestral Proxy of Antarctic Cryonotothenioids.</title>
        <authorList>
            <person name="Cheng C.C."/>
            <person name="Rivera-Colon A.G."/>
            <person name="Minhas B.F."/>
            <person name="Wilson L."/>
            <person name="Rayamajhi N."/>
            <person name="Vargas-Chacoff L."/>
            <person name="Catchen J.M."/>
        </authorList>
    </citation>
    <scope>NUCLEOTIDE SEQUENCE [LARGE SCALE GENOMIC DNA]</scope>
    <source>
        <strain evidence="9">JMC-PN-2008</strain>
    </source>
</reference>
<dbReference type="GO" id="GO:0016020">
    <property type="term" value="C:membrane"/>
    <property type="evidence" value="ECO:0007669"/>
    <property type="project" value="UniProtKB-SubCell"/>
</dbReference>
<accession>A0AAN8AHJ0</accession>
<dbReference type="Gene3D" id="2.70.170.10">
    <property type="entry name" value="Neurotransmitter-gated ion-channel ligand-binding domain"/>
    <property type="match status" value="1"/>
</dbReference>
<dbReference type="Pfam" id="PF02931">
    <property type="entry name" value="Neur_chan_LBD"/>
    <property type="match status" value="1"/>
</dbReference>
<evidence type="ECO:0000256" key="6">
    <source>
        <dbReference type="SAM" id="SignalP"/>
    </source>
</evidence>
<feature type="transmembrane region" description="Helical" evidence="5">
    <location>
        <begin position="225"/>
        <end position="247"/>
    </location>
</feature>
<comment type="subcellular location">
    <subcellularLocation>
        <location evidence="1">Membrane</location>
        <topology evidence="1">Multi-pass membrane protein</topology>
    </subcellularLocation>
</comment>
<dbReference type="PROSITE" id="PS51257">
    <property type="entry name" value="PROKAR_LIPOPROTEIN"/>
    <property type="match status" value="1"/>
</dbReference>
<evidence type="ECO:0000256" key="3">
    <source>
        <dbReference type="ARBA" id="ARBA00022989"/>
    </source>
</evidence>
<feature type="domain" description="Neurotransmitter-gated ion-channel ligand-binding" evidence="7">
    <location>
        <begin position="55"/>
        <end position="185"/>
    </location>
</feature>
<evidence type="ECO:0000256" key="5">
    <source>
        <dbReference type="SAM" id="Phobius"/>
    </source>
</evidence>
<dbReference type="GO" id="GO:0005230">
    <property type="term" value="F:extracellular ligand-gated monoatomic ion channel activity"/>
    <property type="evidence" value="ECO:0007669"/>
    <property type="project" value="InterPro"/>
</dbReference>
<feature type="transmembrane region" description="Helical" evidence="5">
    <location>
        <begin position="283"/>
        <end position="305"/>
    </location>
</feature>
<evidence type="ECO:0008006" key="11">
    <source>
        <dbReference type="Google" id="ProtNLM"/>
    </source>
</evidence>
<dbReference type="GO" id="GO:0004888">
    <property type="term" value="F:transmembrane signaling receptor activity"/>
    <property type="evidence" value="ECO:0007669"/>
    <property type="project" value="InterPro"/>
</dbReference>
<feature type="transmembrane region" description="Helical" evidence="5">
    <location>
        <begin position="254"/>
        <end position="271"/>
    </location>
</feature>
<keyword evidence="6" id="KW-0732">Signal</keyword>
<reference evidence="9 10" key="2">
    <citation type="journal article" date="2023" name="Mol. Biol. Evol.">
        <title>Genomics of Secondarily Temperate Adaptation in the Only Non-Antarctic Icefish.</title>
        <authorList>
            <person name="Rivera-Colon A.G."/>
            <person name="Rayamajhi N."/>
            <person name="Minhas B.F."/>
            <person name="Madrigal G."/>
            <person name="Bilyk K.T."/>
            <person name="Yoon V."/>
            <person name="Hune M."/>
            <person name="Gregory S."/>
            <person name="Cheng C.H.C."/>
            <person name="Catchen J.M."/>
        </authorList>
    </citation>
    <scope>NUCLEOTIDE SEQUENCE [LARGE SCALE GENOMIC DNA]</scope>
    <source>
        <strain evidence="9">JMC-PN-2008</strain>
    </source>
</reference>
<feature type="chain" id="PRO_5043004144" description="5-hydroxytryptamine receptor 3A" evidence="6">
    <location>
        <begin position="27"/>
        <end position="422"/>
    </location>
</feature>
<dbReference type="InterPro" id="IPR036734">
    <property type="entry name" value="Neur_chan_lig-bd_sf"/>
</dbReference>
<evidence type="ECO:0000259" key="7">
    <source>
        <dbReference type="Pfam" id="PF02931"/>
    </source>
</evidence>
<dbReference type="SUPFAM" id="SSF63712">
    <property type="entry name" value="Nicotinic receptor ligand binding domain-like"/>
    <property type="match status" value="1"/>
</dbReference>
<name>A0AAN8AHJ0_ELEMC</name>
<dbReference type="InterPro" id="IPR006201">
    <property type="entry name" value="Neur_channel"/>
</dbReference>
<dbReference type="InterPro" id="IPR006202">
    <property type="entry name" value="Neur_chan_lig-bd"/>
</dbReference>
<evidence type="ECO:0000313" key="10">
    <source>
        <dbReference type="Proteomes" id="UP001346869"/>
    </source>
</evidence>
<dbReference type="Proteomes" id="UP001346869">
    <property type="component" value="Unassembled WGS sequence"/>
</dbReference>
<sequence length="422" mass="47793">MLRFVRNYPWIALFLLSLLTVGCGDAICTSRRCLAEMLINKGLTSQPQSEYCSHEIRVPFIEYQTLSVDTKNLRLISRLEAQLEWVDPELKWDRSVYNYDAVVLPVGKVWTPLIIVTNGITSTMKHSSDDLLVLSNGTLKHSVVINTQVNCEVNLFNYPFAYDSCPVAIESWSKDSCGSKLSFETVYSADGQQGDWKTESANLYHKTDDRYYIEVNLSIKYTNPFITLLMPSILIILADMVSFALPLGGGERNCFKVTLVLSFTVFLNILNDILPGDTACSPVIRIHFCICLVLLVLSMLVSLVLTRLANDGSIISCSRSKGTVPDNTGNRDKRENEEAEADISVVQISGPEEDERMLKRVVNFLEAFDSEKMKSNKNFRFADKIDKIFFGIYSICGTIYFIAMTVVMVKYTCEVNHFEFWY</sequence>